<keyword evidence="3" id="KW-1185">Reference proteome</keyword>
<dbReference type="Gene3D" id="3.90.1200.10">
    <property type="match status" value="1"/>
</dbReference>
<keyword evidence="2" id="KW-0167">Capsid protein</keyword>
<evidence type="ECO:0000259" key="1">
    <source>
        <dbReference type="Pfam" id="PF01636"/>
    </source>
</evidence>
<dbReference type="PROSITE" id="PS00109">
    <property type="entry name" value="PROTEIN_KINASE_TYR"/>
    <property type="match status" value="1"/>
</dbReference>
<dbReference type="SUPFAM" id="SSF56112">
    <property type="entry name" value="Protein kinase-like (PK-like)"/>
    <property type="match status" value="1"/>
</dbReference>
<dbReference type="InterPro" id="IPR047175">
    <property type="entry name" value="CotS-like"/>
</dbReference>
<keyword evidence="2" id="KW-0946">Virion</keyword>
<dbReference type="Proteomes" id="UP000617402">
    <property type="component" value="Unassembled WGS sequence"/>
</dbReference>
<proteinExistence type="predicted"/>
<organism evidence="2 3">
    <name type="scientific">Heliobacterium chlorum</name>
    <dbReference type="NCBI Taxonomy" id="2698"/>
    <lineage>
        <taxon>Bacteria</taxon>
        <taxon>Bacillati</taxon>
        <taxon>Bacillota</taxon>
        <taxon>Clostridia</taxon>
        <taxon>Eubacteriales</taxon>
        <taxon>Heliobacteriaceae</taxon>
        <taxon>Heliobacterium</taxon>
    </lineage>
</organism>
<dbReference type="InterPro" id="IPR008266">
    <property type="entry name" value="Tyr_kinase_AS"/>
</dbReference>
<dbReference type="InterPro" id="IPR011009">
    <property type="entry name" value="Kinase-like_dom_sf"/>
</dbReference>
<dbReference type="PANTHER" id="PTHR39179">
    <property type="entry name" value="SPORE COAT PROTEIN I"/>
    <property type="match status" value="1"/>
</dbReference>
<protein>
    <submittedName>
        <fullName evidence="2">CotS family spore coat protein</fullName>
    </submittedName>
</protein>
<dbReference type="PANTHER" id="PTHR39179:SF1">
    <property type="entry name" value="SPORE COAT PROTEIN I"/>
    <property type="match status" value="1"/>
</dbReference>
<evidence type="ECO:0000313" key="3">
    <source>
        <dbReference type="Proteomes" id="UP000617402"/>
    </source>
</evidence>
<gene>
    <name evidence="2" type="ORF">H1S01_10935</name>
</gene>
<sequence>MTELTLDELADFLHRTYGYRLCSVQHLSPVWRLETDLGPLCLKKVCYEADKLQFICLAMAHLNRQGFLKSPELLPTLRGDYYAFYQGHSYFLTDWVADIPCDFGEREHIFAATVTLAEFHQHSRGLETPPSLYRRPHWERWIRTLFRRTEDLRRYREKLEKSPLLSLLDEHILQAETALTILENSQYSAIAQRAKKMSTFIHRDVAARNFVLDYKGQAKIIDFDYCRWDIRLVDIARLLDRTLRNHRWRFSLAQGILEAYDEMTPIFPEEYPVLLGLLYFPQRFWRLCHRYYESGTLESVHFLSNLRALQSEQAARMRFLRILAEEYCLGFLCRNGVRLSKEQHIDSEGYHYHWLDLYQRLY</sequence>
<dbReference type="EMBL" id="JACVHF010000010">
    <property type="protein sequence ID" value="MBC9785024.1"/>
    <property type="molecule type" value="Genomic_DNA"/>
</dbReference>
<dbReference type="InterPro" id="IPR014255">
    <property type="entry name" value="Spore_coat_CotS"/>
</dbReference>
<dbReference type="Pfam" id="PF01636">
    <property type="entry name" value="APH"/>
    <property type="match status" value="1"/>
</dbReference>
<name>A0ABR7T2M8_HELCL</name>
<comment type="caution">
    <text evidence="2">The sequence shown here is derived from an EMBL/GenBank/DDBJ whole genome shotgun (WGS) entry which is preliminary data.</text>
</comment>
<accession>A0ABR7T2M8</accession>
<dbReference type="NCBIfam" id="TIGR02906">
    <property type="entry name" value="spore_CotS"/>
    <property type="match status" value="1"/>
</dbReference>
<dbReference type="RefSeq" id="WP_188040522.1">
    <property type="nucleotide sequence ID" value="NZ_JACVHF010000010.1"/>
</dbReference>
<reference evidence="2 3" key="1">
    <citation type="submission" date="2020-07" db="EMBL/GenBank/DDBJ databases">
        <title>Draft whole-genome sequence of Heliobacterium chlorum DSM 3682, type strain.</title>
        <authorList>
            <person name="Kyndt J.A."/>
            <person name="Meyer T.E."/>
            <person name="Imhoff J.F."/>
        </authorList>
    </citation>
    <scope>NUCLEOTIDE SEQUENCE [LARGE SCALE GENOMIC DNA]</scope>
    <source>
        <strain evidence="2 3">DSM 3682</strain>
    </source>
</reference>
<dbReference type="Gene3D" id="3.30.200.20">
    <property type="entry name" value="Phosphorylase Kinase, domain 1"/>
    <property type="match status" value="1"/>
</dbReference>
<feature type="domain" description="Aminoglycoside phosphotransferase" evidence="1">
    <location>
        <begin position="29"/>
        <end position="261"/>
    </location>
</feature>
<evidence type="ECO:0000313" key="2">
    <source>
        <dbReference type="EMBL" id="MBC9785024.1"/>
    </source>
</evidence>
<dbReference type="InterPro" id="IPR002575">
    <property type="entry name" value="Aminoglycoside_PTrfase"/>
</dbReference>